<reference evidence="3" key="1">
    <citation type="submission" date="2019-12" db="UniProtKB">
        <authorList>
            <consortium name="WormBaseParasite"/>
        </authorList>
    </citation>
    <scope>IDENTIFICATION</scope>
</reference>
<dbReference type="Proteomes" id="UP000046395">
    <property type="component" value="Unassembled WGS sequence"/>
</dbReference>
<evidence type="ECO:0000313" key="3">
    <source>
        <dbReference type="WBParaSite" id="TMUE_0000001594.1"/>
    </source>
</evidence>
<keyword evidence="2" id="KW-1185">Reference proteome</keyword>
<feature type="region of interest" description="Disordered" evidence="1">
    <location>
        <begin position="74"/>
        <end position="100"/>
    </location>
</feature>
<dbReference type="AlphaFoldDB" id="A0A5S6Q354"/>
<evidence type="ECO:0000313" key="2">
    <source>
        <dbReference type="Proteomes" id="UP000046395"/>
    </source>
</evidence>
<dbReference type="WBParaSite" id="TMUE_0000001594.1">
    <property type="protein sequence ID" value="TMUE_0000001594.1"/>
    <property type="gene ID" value="WBGene00297483"/>
</dbReference>
<proteinExistence type="predicted"/>
<accession>A0A5S6Q354</accession>
<protein>
    <submittedName>
        <fullName evidence="3">Uncharacterized protein</fullName>
    </submittedName>
</protein>
<evidence type="ECO:0000256" key="1">
    <source>
        <dbReference type="SAM" id="MobiDB-lite"/>
    </source>
</evidence>
<name>A0A5S6Q354_TRIMR</name>
<feature type="compositionally biased region" description="Basic and acidic residues" evidence="1">
    <location>
        <begin position="91"/>
        <end position="100"/>
    </location>
</feature>
<sequence>MNGGNPWIIVSQKMDNLKNVGNLKGGQFEKVDNFEEVDNFKKMDNFRKGDGSYWKITAEAPVEFYSLLPVRTPKQPSQWPVELSESTDSVVSEKMENCLH</sequence>
<organism evidence="2 3">
    <name type="scientific">Trichuris muris</name>
    <name type="common">Mouse whipworm</name>
    <dbReference type="NCBI Taxonomy" id="70415"/>
    <lineage>
        <taxon>Eukaryota</taxon>
        <taxon>Metazoa</taxon>
        <taxon>Ecdysozoa</taxon>
        <taxon>Nematoda</taxon>
        <taxon>Enoplea</taxon>
        <taxon>Dorylaimia</taxon>
        <taxon>Trichinellida</taxon>
        <taxon>Trichuridae</taxon>
        <taxon>Trichuris</taxon>
    </lineage>
</organism>
<feature type="compositionally biased region" description="Polar residues" evidence="1">
    <location>
        <begin position="74"/>
        <end position="90"/>
    </location>
</feature>